<keyword evidence="4" id="KW-1185">Reference proteome</keyword>
<dbReference type="InterPro" id="IPR051457">
    <property type="entry name" value="2-oxoacid:Fd_oxidoreductase"/>
</dbReference>
<dbReference type="GO" id="GO:0045333">
    <property type="term" value="P:cellular respiration"/>
    <property type="evidence" value="ECO:0007669"/>
    <property type="project" value="UniProtKB-ARBA"/>
</dbReference>
<dbReference type="SUPFAM" id="SSF52518">
    <property type="entry name" value="Thiamin diphosphate-binding fold (THDP-binding)"/>
    <property type="match status" value="1"/>
</dbReference>
<dbReference type="KEGG" id="mae:Maeo_1467"/>
<evidence type="ECO:0000313" key="3">
    <source>
        <dbReference type="EMBL" id="ABR57043.1"/>
    </source>
</evidence>
<dbReference type="CDD" id="cd03375">
    <property type="entry name" value="TPP_OGFOR"/>
    <property type="match status" value="1"/>
</dbReference>
<protein>
    <submittedName>
        <fullName evidence="3">Thiamine pyrophosphate protein domain protein TPP-binding</fullName>
    </submittedName>
</protein>
<dbReference type="AlphaFoldDB" id="A6UX21"/>
<dbReference type="Proteomes" id="UP000001106">
    <property type="component" value="Chromosome"/>
</dbReference>
<dbReference type="PANTHER" id="PTHR48084">
    <property type="entry name" value="2-OXOGLUTARATE OXIDOREDUCTASE SUBUNIT KORB-RELATED"/>
    <property type="match status" value="1"/>
</dbReference>
<dbReference type="OrthoDB" id="30755at2157"/>
<dbReference type="Gene3D" id="3.40.50.970">
    <property type="match status" value="1"/>
</dbReference>
<dbReference type="eggNOG" id="arCOG01599">
    <property type="taxonomic scope" value="Archaea"/>
</dbReference>
<name>A6UX21_META3</name>
<keyword evidence="1" id="KW-0560">Oxidoreductase</keyword>
<sequence length="291" mass="32173">MTDANKEHFALKYLRKDRLPLMFCSGCGIGTVINSACKTFDKIELNMKDTVLVSGIGCSSRIPGYFECDSIHTTHGRALAFATGLKTFNPDLNVIVFTGDGDCSAIGGNHLIHACRRNIDMTVICINNNTYGMTGGQYSPTTPSGKKGTTAPYGNPERPFDLCKLVEAAGASYVARWTTTHPIQLARAIEKGMNTKGFAFIEVVAQCHTNYGRINGVKTNIELVEIIKNSSISINKAKNMNEEELNEKVIIGEFVNKEQPEYTEQIYNIIEQESVLNKEEENEENKKEGKK</sequence>
<accession>A6UX21</accession>
<dbReference type="GO" id="GO:0006082">
    <property type="term" value="P:organic acid metabolic process"/>
    <property type="evidence" value="ECO:0007669"/>
    <property type="project" value="UniProtKB-ARBA"/>
</dbReference>
<proteinExistence type="predicted"/>
<reference evidence="3" key="1">
    <citation type="submission" date="2007-06" db="EMBL/GenBank/DDBJ databases">
        <title>Complete sequence of Methanococcus aeolicus Nankai-3.</title>
        <authorList>
            <consortium name="US DOE Joint Genome Institute"/>
            <person name="Copeland A."/>
            <person name="Lucas S."/>
            <person name="Lapidus A."/>
            <person name="Barry K."/>
            <person name="Glavina del Rio T."/>
            <person name="Dalin E."/>
            <person name="Tice H."/>
            <person name="Pitluck S."/>
            <person name="Chain P."/>
            <person name="Malfatti S."/>
            <person name="Shin M."/>
            <person name="Vergez L."/>
            <person name="Schmutz J."/>
            <person name="Larimer F."/>
            <person name="Land M."/>
            <person name="Hauser L."/>
            <person name="Kyrpides N."/>
            <person name="Lykidis A."/>
            <person name="Sieprawska-Lupa M."/>
            <person name="Whitman W.B."/>
            <person name="Richardson P."/>
        </authorList>
    </citation>
    <scope>NUCLEOTIDE SEQUENCE [LARGE SCALE GENOMIC DNA]</scope>
    <source>
        <strain evidence="3">Nankai-3</strain>
    </source>
</reference>
<evidence type="ECO:0000256" key="1">
    <source>
        <dbReference type="ARBA" id="ARBA00023002"/>
    </source>
</evidence>
<organism evidence="3 4">
    <name type="scientific">Methanococcus aeolicus (strain ATCC BAA-1280 / DSM 17508 / OCM 812 / Nankai-3)</name>
    <dbReference type="NCBI Taxonomy" id="419665"/>
    <lineage>
        <taxon>Archaea</taxon>
        <taxon>Methanobacteriati</taxon>
        <taxon>Methanobacteriota</taxon>
        <taxon>Methanomada group</taxon>
        <taxon>Methanococci</taxon>
        <taxon>Methanococcales</taxon>
        <taxon>Methanococcaceae</taxon>
        <taxon>Methanococcus</taxon>
    </lineage>
</organism>
<dbReference type="GO" id="GO:0044272">
    <property type="term" value="P:sulfur compound biosynthetic process"/>
    <property type="evidence" value="ECO:0007669"/>
    <property type="project" value="UniProtKB-ARBA"/>
</dbReference>
<dbReference type="Pfam" id="PF02775">
    <property type="entry name" value="TPP_enzyme_C"/>
    <property type="match status" value="1"/>
</dbReference>
<evidence type="ECO:0000313" key="4">
    <source>
        <dbReference type="Proteomes" id="UP000001106"/>
    </source>
</evidence>
<dbReference type="InterPro" id="IPR029061">
    <property type="entry name" value="THDP-binding"/>
</dbReference>
<dbReference type="PANTHER" id="PTHR48084:SF1">
    <property type="entry name" value="2-OXOGLUTARATE SYNTHASE SUBUNIT KORB"/>
    <property type="match status" value="1"/>
</dbReference>
<dbReference type="GO" id="GO:0030976">
    <property type="term" value="F:thiamine pyrophosphate binding"/>
    <property type="evidence" value="ECO:0007669"/>
    <property type="project" value="InterPro"/>
</dbReference>
<dbReference type="GeneID" id="5327469"/>
<dbReference type="RefSeq" id="WP_011974175.1">
    <property type="nucleotide sequence ID" value="NC_009635.1"/>
</dbReference>
<gene>
    <name evidence="3" type="ordered locus">Maeo_1467</name>
</gene>
<dbReference type="GO" id="GO:0016625">
    <property type="term" value="F:oxidoreductase activity, acting on the aldehyde or oxo group of donors, iron-sulfur protein as acceptor"/>
    <property type="evidence" value="ECO:0007669"/>
    <property type="project" value="UniProtKB-ARBA"/>
</dbReference>
<dbReference type="EMBL" id="CP000743">
    <property type="protein sequence ID" value="ABR57043.1"/>
    <property type="molecule type" value="Genomic_DNA"/>
</dbReference>
<dbReference type="STRING" id="419665.Maeo_1467"/>
<dbReference type="HOGENOM" id="CLU_048564_2_0_2"/>
<evidence type="ECO:0000259" key="2">
    <source>
        <dbReference type="Pfam" id="PF02775"/>
    </source>
</evidence>
<dbReference type="InterPro" id="IPR011766">
    <property type="entry name" value="TPP_enzyme_TPP-bd"/>
</dbReference>
<feature type="domain" description="Thiamine pyrophosphate enzyme TPP-binding" evidence="2">
    <location>
        <begin position="56"/>
        <end position="203"/>
    </location>
</feature>